<gene>
    <name evidence="2" type="ORF">ColLi_11808</name>
</gene>
<evidence type="ECO:0000256" key="1">
    <source>
        <dbReference type="SAM" id="MobiDB-lite"/>
    </source>
</evidence>
<keyword evidence="3" id="KW-1185">Reference proteome</keyword>
<feature type="region of interest" description="Disordered" evidence="1">
    <location>
        <begin position="57"/>
        <end position="77"/>
    </location>
</feature>
<evidence type="ECO:0000313" key="3">
    <source>
        <dbReference type="Proteomes" id="UP001055172"/>
    </source>
</evidence>
<sequence>MVSSAIQRRRREAKTLESMANETSAIFESVFSQAAGATNNAADRKYQRGMDILKRESAAEDDRAAKRHKSIRKLRRR</sequence>
<comment type="caution">
    <text evidence="2">The sequence shown here is derived from an EMBL/GenBank/DDBJ whole genome shotgun (WGS) entry which is preliminary data.</text>
</comment>
<name>A0AA37GX67_9PEZI</name>
<dbReference type="Proteomes" id="UP001055172">
    <property type="component" value="Unassembled WGS sequence"/>
</dbReference>
<protein>
    <submittedName>
        <fullName evidence="2">Uncharacterized protein</fullName>
    </submittedName>
</protein>
<organism evidence="2 3">
    <name type="scientific">Colletotrichum liriopes</name>
    <dbReference type="NCBI Taxonomy" id="708192"/>
    <lineage>
        <taxon>Eukaryota</taxon>
        <taxon>Fungi</taxon>
        <taxon>Dikarya</taxon>
        <taxon>Ascomycota</taxon>
        <taxon>Pezizomycotina</taxon>
        <taxon>Sordariomycetes</taxon>
        <taxon>Hypocreomycetidae</taxon>
        <taxon>Glomerellales</taxon>
        <taxon>Glomerellaceae</taxon>
        <taxon>Colletotrichum</taxon>
        <taxon>Colletotrichum spaethianum species complex</taxon>
    </lineage>
</organism>
<dbReference type="AlphaFoldDB" id="A0AA37GX67"/>
<feature type="compositionally biased region" description="Basic residues" evidence="1">
    <location>
        <begin position="65"/>
        <end position="77"/>
    </location>
</feature>
<evidence type="ECO:0000313" key="2">
    <source>
        <dbReference type="EMBL" id="GJC88970.1"/>
    </source>
</evidence>
<reference evidence="2 3" key="1">
    <citation type="submission" date="2021-07" db="EMBL/GenBank/DDBJ databases">
        <title>Genome data of Colletotrichum spaethianum.</title>
        <authorList>
            <person name="Utami Y.D."/>
            <person name="Hiruma K."/>
        </authorList>
    </citation>
    <scope>NUCLEOTIDE SEQUENCE [LARGE SCALE GENOMIC DNA]</scope>
    <source>
        <strain evidence="2 3">MAFF 242679</strain>
    </source>
</reference>
<accession>A0AA37GX67</accession>
<dbReference type="EMBL" id="BPPX01000037">
    <property type="protein sequence ID" value="GJC88970.1"/>
    <property type="molecule type" value="Genomic_DNA"/>
</dbReference>
<proteinExistence type="predicted"/>